<keyword evidence="2" id="KW-1185">Reference proteome</keyword>
<protein>
    <submittedName>
        <fullName evidence="1">Uncharacterized protein</fullName>
    </submittedName>
</protein>
<dbReference type="RefSeq" id="WP_185889460.1">
    <property type="nucleotide sequence ID" value="NZ_CP060202.1"/>
</dbReference>
<dbReference type="EMBL" id="CP060202">
    <property type="protein sequence ID" value="QNH63584.1"/>
    <property type="molecule type" value="Genomic_DNA"/>
</dbReference>
<dbReference type="KEGG" id="hsk:H4317_07260"/>
<gene>
    <name evidence="1" type="ORF">H4317_07260</name>
</gene>
<evidence type="ECO:0000313" key="1">
    <source>
        <dbReference type="EMBL" id="QNH63584.1"/>
    </source>
</evidence>
<sequence length="170" mass="18265">MSESLVVAKASITLAPTSARFILRRTANSLLALVLASGGAYLLYAGAIISGGGGLILAILAATEHKGIELDLKTRQYRLYTSILGLRMGDWEPLPEVQHVTMKYFSDLVTSGRPGRIRTDQAKRYVVMFSIPNSPQGVVIQQGEEYEAALGLTNALAAALQVEAKVYGQI</sequence>
<dbReference type="AlphaFoldDB" id="A0A7G7WB41"/>
<reference evidence="1 2" key="1">
    <citation type="submission" date="2020-08" db="EMBL/GenBank/DDBJ databases">
        <title>Hymenobacter sp. S2-20-2 genome sequencing.</title>
        <authorList>
            <person name="Jin L."/>
        </authorList>
    </citation>
    <scope>NUCLEOTIDE SEQUENCE [LARGE SCALE GENOMIC DNA]</scope>
    <source>
        <strain evidence="1 2">S2-20-2</strain>
    </source>
</reference>
<name>A0A7G7WB41_9BACT</name>
<organism evidence="1 2">
    <name type="scientific">Hymenobacter sediminicola</name>
    <dbReference type="NCBI Taxonomy" id="2761579"/>
    <lineage>
        <taxon>Bacteria</taxon>
        <taxon>Pseudomonadati</taxon>
        <taxon>Bacteroidota</taxon>
        <taxon>Cytophagia</taxon>
        <taxon>Cytophagales</taxon>
        <taxon>Hymenobacteraceae</taxon>
        <taxon>Hymenobacter</taxon>
    </lineage>
</organism>
<dbReference type="Proteomes" id="UP000515489">
    <property type="component" value="Chromosome"/>
</dbReference>
<proteinExistence type="predicted"/>
<accession>A0A7G7WB41</accession>
<evidence type="ECO:0000313" key="2">
    <source>
        <dbReference type="Proteomes" id="UP000515489"/>
    </source>
</evidence>